<dbReference type="OrthoDB" id="1123107at2"/>
<dbReference type="PROSITE" id="PS50043">
    <property type="entry name" value="HTH_LUXR_2"/>
    <property type="match status" value="1"/>
</dbReference>
<dbReference type="GO" id="GO:0003677">
    <property type="term" value="F:DNA binding"/>
    <property type="evidence" value="ECO:0007669"/>
    <property type="project" value="UniProtKB-KW"/>
</dbReference>
<dbReference type="Pfam" id="PF25873">
    <property type="entry name" value="WHD_MalT"/>
    <property type="match status" value="1"/>
</dbReference>
<dbReference type="AlphaFoldDB" id="A0A2S5TE14"/>
<name>A0A2S5TE14_9GAMM</name>
<evidence type="ECO:0000256" key="3">
    <source>
        <dbReference type="ARBA" id="ARBA00023163"/>
    </source>
</evidence>
<evidence type="ECO:0000313" key="6">
    <source>
        <dbReference type="Proteomes" id="UP000238220"/>
    </source>
</evidence>
<accession>A0A2S5TE14</accession>
<evidence type="ECO:0000256" key="1">
    <source>
        <dbReference type="ARBA" id="ARBA00023015"/>
    </source>
</evidence>
<dbReference type="PANTHER" id="PTHR44688">
    <property type="entry name" value="DNA-BINDING TRANSCRIPTIONAL ACTIVATOR DEVR_DOSR"/>
    <property type="match status" value="1"/>
</dbReference>
<dbReference type="InterPro" id="IPR027417">
    <property type="entry name" value="P-loop_NTPase"/>
</dbReference>
<dbReference type="InterPro" id="IPR011990">
    <property type="entry name" value="TPR-like_helical_dom_sf"/>
</dbReference>
<dbReference type="InterPro" id="IPR016032">
    <property type="entry name" value="Sig_transdc_resp-reg_C-effctor"/>
</dbReference>
<dbReference type="InterPro" id="IPR059106">
    <property type="entry name" value="WHD_MalT"/>
</dbReference>
<keyword evidence="6" id="KW-1185">Reference proteome</keyword>
<dbReference type="RefSeq" id="WP_104230829.1">
    <property type="nucleotide sequence ID" value="NZ_PSNW01000007.1"/>
</dbReference>
<dbReference type="CDD" id="cd01983">
    <property type="entry name" value="SIMIBI"/>
    <property type="match status" value="1"/>
</dbReference>
<keyword evidence="3" id="KW-0804">Transcription</keyword>
<evidence type="ECO:0000313" key="5">
    <source>
        <dbReference type="EMBL" id="PPE73233.1"/>
    </source>
</evidence>
<dbReference type="Pfam" id="PF00196">
    <property type="entry name" value="GerE"/>
    <property type="match status" value="1"/>
</dbReference>
<dbReference type="Pfam" id="PF17874">
    <property type="entry name" value="TPR_MalT"/>
    <property type="match status" value="1"/>
</dbReference>
<dbReference type="Gene3D" id="1.10.10.10">
    <property type="entry name" value="Winged helix-like DNA-binding domain superfamily/Winged helix DNA-binding domain"/>
    <property type="match status" value="1"/>
</dbReference>
<dbReference type="InterPro" id="IPR036388">
    <property type="entry name" value="WH-like_DNA-bd_sf"/>
</dbReference>
<dbReference type="PRINTS" id="PR00038">
    <property type="entry name" value="HTHLUXR"/>
</dbReference>
<dbReference type="Gene3D" id="1.25.40.10">
    <property type="entry name" value="Tetratricopeptide repeat domain"/>
    <property type="match status" value="1"/>
</dbReference>
<reference evidence="5 6" key="1">
    <citation type="submission" date="2018-02" db="EMBL/GenBank/DDBJ databases">
        <title>Genome sequencing of Solimonas sp. HR-BB.</title>
        <authorList>
            <person name="Lee Y."/>
            <person name="Jeon C.O."/>
        </authorList>
    </citation>
    <scope>NUCLEOTIDE SEQUENCE [LARGE SCALE GENOMIC DNA]</scope>
    <source>
        <strain evidence="5 6">HR-BB</strain>
    </source>
</reference>
<gene>
    <name evidence="5" type="ORF">C3942_13210</name>
</gene>
<organism evidence="5 6">
    <name type="scientific">Solimonas fluminis</name>
    <dbReference type="NCBI Taxonomy" id="2086571"/>
    <lineage>
        <taxon>Bacteria</taxon>
        <taxon>Pseudomonadati</taxon>
        <taxon>Pseudomonadota</taxon>
        <taxon>Gammaproteobacteria</taxon>
        <taxon>Nevskiales</taxon>
        <taxon>Nevskiaceae</taxon>
        <taxon>Solimonas</taxon>
    </lineage>
</organism>
<dbReference type="SMART" id="SM00421">
    <property type="entry name" value="HTH_LUXR"/>
    <property type="match status" value="1"/>
</dbReference>
<dbReference type="Gene3D" id="3.40.50.300">
    <property type="entry name" value="P-loop containing nucleotide triphosphate hydrolases"/>
    <property type="match status" value="1"/>
</dbReference>
<keyword evidence="2" id="KW-0238">DNA-binding</keyword>
<sequence length="890" mass="99964">MTATQFPSLRTNSVVLRKRVLALLREYGDRKLVVLQAPAGFGKTTLLRQYCDLCSALGGRVAWARMDVRAADPSQFIRTFVEAAGALVDHVGDSSAERPFLSIDEVGQMLQGVKAPAVIVVDNFEVAAGGALESIFGQIIRLLPNGVQLCVGSRVIPTSRLSRMLIEEISVVLSEQDLRFTHSETVEFFREYSWLTASQIQLLHERTDGWPAALQCFRLRLQRNHSHQAMIGPGEGITPELIDFLASEVFEGLDDALQQLLLKLGLPEKLSSELVQHITGIEDGAGCLAEIERKGLFLTPVDLERKWYRFHNLFRHVLLARARSIESTGDIQKRHLQIANWYVSRDMREEAIPHFIEAGDVAAAASVLNDVIERLIADERLGLAQQYIQQIPLATMLKYESLLPSAIITYGFRRVFEKANRLLDEGFRLYQGNARVRADLNYAKLFVLAAQDSIEDMGAAALSAMDELSPRDGHKYAVVCNARAMFLVGHSRHDEARDLLLRARPLHDKDDHRFGQAYQEAIFGMVLSEQGRVGDALRSLSSALQRTGGDMAGSLTAGSVIAAYLAEALYEQNRISDAEALIHDYRQLAEDQAIVDPLAVMLLTMARIAHLRGDEGEAEEVLERMLYLGYRHSFQRLVCYAKAEFVRLATLSGDADKAERRFREFDPENESVLREELMFHAAENEARSITEARYLIQTGRHAAARNLLQAKLREARSKRRRRREMKLTLMLALSYHAEGQVVSARRTCLEALRLGGEQEFIRSFLDEKHQALRLLKDLRISLRQTPGEQDGDSMSAYVDRLLKEAGEAPLSQPAGEERAVIPAELVERLTARERVLLGHVARGMSNKELAERLAVSSNTVKYHLRNIFDKLQIHNRVQAVRVARQLGLLD</sequence>
<dbReference type="PANTHER" id="PTHR44688:SF16">
    <property type="entry name" value="DNA-BINDING TRANSCRIPTIONAL ACTIVATOR DEVR_DOSR"/>
    <property type="match status" value="1"/>
</dbReference>
<dbReference type="InterPro" id="IPR041617">
    <property type="entry name" value="TPR_MalT"/>
</dbReference>
<evidence type="ECO:0000259" key="4">
    <source>
        <dbReference type="PROSITE" id="PS50043"/>
    </source>
</evidence>
<dbReference type="InterPro" id="IPR000792">
    <property type="entry name" value="Tscrpt_reg_LuxR_C"/>
</dbReference>
<dbReference type="EMBL" id="PSNW01000007">
    <property type="protein sequence ID" value="PPE73233.1"/>
    <property type="molecule type" value="Genomic_DNA"/>
</dbReference>
<comment type="caution">
    <text evidence="5">The sequence shown here is derived from an EMBL/GenBank/DDBJ whole genome shotgun (WGS) entry which is preliminary data.</text>
</comment>
<dbReference type="CDD" id="cd06170">
    <property type="entry name" value="LuxR_C_like"/>
    <property type="match status" value="1"/>
</dbReference>
<dbReference type="SUPFAM" id="SSF46894">
    <property type="entry name" value="C-terminal effector domain of the bipartite response regulators"/>
    <property type="match status" value="1"/>
</dbReference>
<dbReference type="SUPFAM" id="SSF52540">
    <property type="entry name" value="P-loop containing nucleoside triphosphate hydrolases"/>
    <property type="match status" value="1"/>
</dbReference>
<feature type="domain" description="HTH luxR-type" evidence="4">
    <location>
        <begin position="822"/>
        <end position="887"/>
    </location>
</feature>
<keyword evidence="1" id="KW-0805">Transcription regulation</keyword>
<dbReference type="GO" id="GO:0006355">
    <property type="term" value="P:regulation of DNA-templated transcription"/>
    <property type="evidence" value="ECO:0007669"/>
    <property type="project" value="InterPro"/>
</dbReference>
<proteinExistence type="predicted"/>
<dbReference type="SUPFAM" id="SSF48452">
    <property type="entry name" value="TPR-like"/>
    <property type="match status" value="1"/>
</dbReference>
<dbReference type="Proteomes" id="UP000238220">
    <property type="component" value="Unassembled WGS sequence"/>
</dbReference>
<evidence type="ECO:0000256" key="2">
    <source>
        <dbReference type="ARBA" id="ARBA00023125"/>
    </source>
</evidence>
<protein>
    <recommendedName>
        <fullName evidence="4">HTH luxR-type domain-containing protein</fullName>
    </recommendedName>
</protein>